<accession>A0A229RWM2</accession>
<reference evidence="1 2" key="1">
    <citation type="submission" date="2017-07" db="EMBL/GenBank/DDBJ databases">
        <title>Amycolatopsis alba DSM 44262 Genome sequencing and assembly.</title>
        <authorList>
            <person name="Kaur N."/>
            <person name="Mayilraj S."/>
        </authorList>
    </citation>
    <scope>NUCLEOTIDE SEQUENCE [LARGE SCALE GENOMIC DNA]</scope>
    <source>
        <strain evidence="1 2">DSM 44262</strain>
    </source>
</reference>
<dbReference type="Proteomes" id="UP000215563">
    <property type="component" value="Unassembled WGS sequence"/>
</dbReference>
<dbReference type="RefSeq" id="WP_020632563.1">
    <property type="nucleotide sequence ID" value="NZ_KB913032.1"/>
</dbReference>
<gene>
    <name evidence="1" type="ORF">CFP75_15400</name>
</gene>
<proteinExistence type="predicted"/>
<dbReference type="AlphaFoldDB" id="A0A229RWM2"/>
<evidence type="ECO:0000313" key="1">
    <source>
        <dbReference type="EMBL" id="OXM51068.1"/>
    </source>
</evidence>
<keyword evidence="2" id="KW-1185">Reference proteome</keyword>
<evidence type="ECO:0000313" key="2">
    <source>
        <dbReference type="Proteomes" id="UP000215563"/>
    </source>
</evidence>
<dbReference type="OrthoDB" id="3637391at2"/>
<organism evidence="1 2">
    <name type="scientific">Amycolatopsis alba DSM 44262</name>
    <dbReference type="NCBI Taxonomy" id="1125972"/>
    <lineage>
        <taxon>Bacteria</taxon>
        <taxon>Bacillati</taxon>
        <taxon>Actinomycetota</taxon>
        <taxon>Actinomycetes</taxon>
        <taxon>Pseudonocardiales</taxon>
        <taxon>Pseudonocardiaceae</taxon>
        <taxon>Amycolatopsis</taxon>
    </lineage>
</organism>
<protein>
    <submittedName>
        <fullName evidence="1">Uncharacterized protein</fullName>
    </submittedName>
</protein>
<name>A0A229RWM2_AMYAL</name>
<dbReference type="EMBL" id="NMQU01000036">
    <property type="protein sequence ID" value="OXM51068.1"/>
    <property type="molecule type" value="Genomic_DNA"/>
</dbReference>
<sequence>MTFHLAHGSVVYRTTALHGYSAIHLVERRLQAGWALVPELPHGAEEIAGETARELLGEAVDEPSRFAVAPEERVAGGLDTRLDQLNSMIDTTVAWLRTSAVGTDTELQWARYQSSDYDYELDLREALSDAASLLSRMVKHRDTLAVRNEMRRLKIASEDD</sequence>
<comment type="caution">
    <text evidence="1">The sequence shown here is derived from an EMBL/GenBank/DDBJ whole genome shotgun (WGS) entry which is preliminary data.</text>
</comment>